<protein>
    <submittedName>
        <fullName evidence="2">Alkylated DNA repair protein</fullName>
    </submittedName>
</protein>
<dbReference type="PROSITE" id="PS51471">
    <property type="entry name" value="FE2OG_OXY"/>
    <property type="match status" value="1"/>
</dbReference>
<dbReference type="RefSeq" id="WP_015158252.1">
    <property type="nucleotide sequence ID" value="NC_019697.1"/>
</dbReference>
<name>K9UBP7_CHAP6</name>
<evidence type="ECO:0000313" key="3">
    <source>
        <dbReference type="Proteomes" id="UP000010366"/>
    </source>
</evidence>
<dbReference type="Pfam" id="PF13532">
    <property type="entry name" value="2OG-FeII_Oxy_2"/>
    <property type="match status" value="1"/>
</dbReference>
<accession>K9UBP7</accession>
<proteinExistence type="predicted"/>
<dbReference type="InterPro" id="IPR005123">
    <property type="entry name" value="Oxoglu/Fe-dep_dioxygenase_dom"/>
</dbReference>
<evidence type="ECO:0000313" key="2">
    <source>
        <dbReference type="EMBL" id="AFY92058.1"/>
    </source>
</evidence>
<evidence type="ECO:0000259" key="1">
    <source>
        <dbReference type="PROSITE" id="PS51471"/>
    </source>
</evidence>
<dbReference type="InterPro" id="IPR037151">
    <property type="entry name" value="AlkB-like_sf"/>
</dbReference>
<dbReference type="Proteomes" id="UP000010366">
    <property type="component" value="Chromosome"/>
</dbReference>
<dbReference type="InterPro" id="IPR027450">
    <property type="entry name" value="AlkB-like"/>
</dbReference>
<dbReference type="GO" id="GO:0006307">
    <property type="term" value="P:DNA alkylation repair"/>
    <property type="evidence" value="ECO:0007669"/>
    <property type="project" value="InterPro"/>
</dbReference>
<keyword evidence="3" id="KW-1185">Reference proteome</keyword>
<gene>
    <name evidence="2" type="ORF">Cha6605_0790</name>
</gene>
<organism evidence="2 3">
    <name type="scientific">Chamaesiphon minutus (strain ATCC 27169 / PCC 6605)</name>
    <dbReference type="NCBI Taxonomy" id="1173020"/>
    <lineage>
        <taxon>Bacteria</taxon>
        <taxon>Bacillati</taxon>
        <taxon>Cyanobacteriota</taxon>
        <taxon>Cyanophyceae</taxon>
        <taxon>Gomontiellales</taxon>
        <taxon>Chamaesiphonaceae</taxon>
        <taxon>Chamaesiphon</taxon>
    </lineage>
</organism>
<dbReference type="SUPFAM" id="SSF51197">
    <property type="entry name" value="Clavaminate synthase-like"/>
    <property type="match status" value="1"/>
</dbReference>
<dbReference type="HOGENOM" id="CLU_048788_5_2_3"/>
<sequence length="176" mass="20497">MIEPEVTICPDYFSPQAATELYIKLRDRIEWDERISARKTACFGLPYNYSGLTYDVTPMHPILTPICDRLQQTLGFEPNSCLINYYQDGRDKMGFHSDEIDNLEDGTQIIIISLGTERKLSFRSKADYSQRLQYLLPHGSLMYMSQKTQEFWSHAIKRANVMDGRISLTFRRIVPE</sequence>
<dbReference type="PANTHER" id="PTHR31212">
    <property type="entry name" value="ALPHA-KETOGLUTARATE-DEPENDENT DIOXYGENASE ALKB HOMOLOG 3"/>
    <property type="match status" value="1"/>
</dbReference>
<reference evidence="2 3" key="1">
    <citation type="submission" date="2012-05" db="EMBL/GenBank/DDBJ databases">
        <title>Finished chromosome of genome of Chamaesiphon sp. PCC 6605.</title>
        <authorList>
            <consortium name="US DOE Joint Genome Institute"/>
            <person name="Gugger M."/>
            <person name="Coursin T."/>
            <person name="Rippka R."/>
            <person name="Tandeau De Marsac N."/>
            <person name="Huntemann M."/>
            <person name="Wei C.-L."/>
            <person name="Han J."/>
            <person name="Detter J.C."/>
            <person name="Han C."/>
            <person name="Tapia R."/>
            <person name="Chen A."/>
            <person name="Kyrpides N."/>
            <person name="Mavromatis K."/>
            <person name="Markowitz V."/>
            <person name="Szeto E."/>
            <person name="Ivanova N."/>
            <person name="Pagani I."/>
            <person name="Pati A."/>
            <person name="Goodwin L."/>
            <person name="Nordberg H.P."/>
            <person name="Cantor M.N."/>
            <person name="Hua S.X."/>
            <person name="Woyke T."/>
            <person name="Kerfeld C.A."/>
        </authorList>
    </citation>
    <scope>NUCLEOTIDE SEQUENCE [LARGE SCALE GENOMIC DNA]</scope>
    <source>
        <strain evidence="3">ATCC 27169 / PCC 6605</strain>
    </source>
</reference>
<dbReference type="eggNOG" id="COG3145">
    <property type="taxonomic scope" value="Bacteria"/>
</dbReference>
<dbReference type="GO" id="GO:0051213">
    <property type="term" value="F:dioxygenase activity"/>
    <property type="evidence" value="ECO:0007669"/>
    <property type="project" value="InterPro"/>
</dbReference>
<dbReference type="PANTHER" id="PTHR31212:SF4">
    <property type="entry name" value="ALPHA-KETOGLUTARATE-DEPENDENT DIOXYGENASE ALKB HOMOLOG 3"/>
    <property type="match status" value="1"/>
</dbReference>
<feature type="domain" description="Fe2OG dioxygenase" evidence="1">
    <location>
        <begin position="77"/>
        <end position="174"/>
    </location>
</feature>
<dbReference type="Gene3D" id="2.60.120.590">
    <property type="entry name" value="Alpha-ketoglutarate-dependent dioxygenase AlkB-like"/>
    <property type="match status" value="1"/>
</dbReference>
<dbReference type="InterPro" id="IPR032854">
    <property type="entry name" value="ALKBH3"/>
</dbReference>
<dbReference type="OrthoDB" id="190276at2"/>
<dbReference type="EMBL" id="CP003600">
    <property type="protein sequence ID" value="AFY92058.1"/>
    <property type="molecule type" value="Genomic_DNA"/>
</dbReference>
<dbReference type="AlphaFoldDB" id="K9UBP7"/>
<dbReference type="KEGG" id="cmp:Cha6605_0790"/>